<keyword evidence="3" id="KW-1185">Reference proteome</keyword>
<dbReference type="InterPro" id="IPR029063">
    <property type="entry name" value="SAM-dependent_MTases_sf"/>
</dbReference>
<protein>
    <recommendedName>
        <fullName evidence="1">Histidine-specific methyltransferase SAM-dependent domain-containing protein</fullName>
    </recommendedName>
</protein>
<dbReference type="Pfam" id="PF10017">
    <property type="entry name" value="Methyltransf_33"/>
    <property type="match status" value="1"/>
</dbReference>
<dbReference type="RefSeq" id="WP_148598276.1">
    <property type="nucleotide sequence ID" value="NZ_CP042997.1"/>
</dbReference>
<evidence type="ECO:0000259" key="1">
    <source>
        <dbReference type="Pfam" id="PF10017"/>
    </source>
</evidence>
<dbReference type="KEGG" id="agv:OJF2_75020"/>
<evidence type="ECO:0000313" key="3">
    <source>
        <dbReference type="Proteomes" id="UP000324233"/>
    </source>
</evidence>
<evidence type="ECO:0000313" key="2">
    <source>
        <dbReference type="EMBL" id="QEH38892.1"/>
    </source>
</evidence>
<reference evidence="2 3" key="1">
    <citation type="submission" date="2019-08" db="EMBL/GenBank/DDBJ databases">
        <title>Deep-cultivation of Planctomycetes and their phenomic and genomic characterization uncovers novel biology.</title>
        <authorList>
            <person name="Wiegand S."/>
            <person name="Jogler M."/>
            <person name="Boedeker C."/>
            <person name="Pinto D."/>
            <person name="Vollmers J."/>
            <person name="Rivas-Marin E."/>
            <person name="Kohn T."/>
            <person name="Peeters S.H."/>
            <person name="Heuer A."/>
            <person name="Rast P."/>
            <person name="Oberbeckmann S."/>
            <person name="Bunk B."/>
            <person name="Jeske O."/>
            <person name="Meyerdierks A."/>
            <person name="Storesund J.E."/>
            <person name="Kallscheuer N."/>
            <person name="Luecker S."/>
            <person name="Lage O.M."/>
            <person name="Pohl T."/>
            <person name="Merkel B.J."/>
            <person name="Hornburger P."/>
            <person name="Mueller R.-W."/>
            <person name="Bruemmer F."/>
            <person name="Labrenz M."/>
            <person name="Spormann A.M."/>
            <person name="Op den Camp H."/>
            <person name="Overmann J."/>
            <person name="Amann R."/>
            <person name="Jetten M.S.M."/>
            <person name="Mascher T."/>
            <person name="Medema M.H."/>
            <person name="Devos D.P."/>
            <person name="Kaster A.-K."/>
            <person name="Ovreas L."/>
            <person name="Rohde M."/>
            <person name="Galperin M.Y."/>
            <person name="Jogler C."/>
        </authorList>
    </citation>
    <scope>NUCLEOTIDE SEQUENCE [LARGE SCALE GENOMIC DNA]</scope>
    <source>
        <strain evidence="2 3">OJF2</strain>
    </source>
</reference>
<sequence length="306" mass="32329">MSKTRDGPGTEILTDGRIAALDRGAARPEGWASRALYVGEEGARNWLAVVHEPGYPLRDPDALALRANRAAAIAALRFRTLVSLGPGDGSADADLVSALAGRPTYVAVDLSRPLLEAAIERLRPLAGPVRGVLCDFEDDGGFLGASLRGHAEPPVLYALLGGTLGNLDRGERPLLETLRGLMGPGDAILLDVPLAGPGWSAAVEPRMRPEAYTPAFRAFLVGDGAGDASFEERVRLASHRDDQTGAEVVEVADRSSGRRLLAFRRYRWDAIIGWLAGLGFDVASARSAFAPPTSAFGMGVVLLTKA</sequence>
<dbReference type="AlphaFoldDB" id="A0A5B9WE86"/>
<dbReference type="Gene3D" id="3.40.50.150">
    <property type="entry name" value="Vaccinia Virus protein VP39"/>
    <property type="match status" value="1"/>
</dbReference>
<gene>
    <name evidence="2" type="ORF">OJF2_75020</name>
</gene>
<dbReference type="InterPro" id="IPR019257">
    <property type="entry name" value="MeTrfase_dom"/>
</dbReference>
<accession>A0A5B9WE86</accession>
<dbReference type="SUPFAM" id="SSF53335">
    <property type="entry name" value="S-adenosyl-L-methionine-dependent methyltransferases"/>
    <property type="match status" value="1"/>
</dbReference>
<dbReference type="EMBL" id="CP042997">
    <property type="protein sequence ID" value="QEH38892.1"/>
    <property type="molecule type" value="Genomic_DNA"/>
</dbReference>
<proteinExistence type="predicted"/>
<name>A0A5B9WE86_9BACT</name>
<dbReference type="Proteomes" id="UP000324233">
    <property type="component" value="Chromosome"/>
</dbReference>
<feature type="domain" description="Histidine-specific methyltransferase SAM-dependent" evidence="1">
    <location>
        <begin position="39"/>
        <end position="190"/>
    </location>
</feature>
<organism evidence="2 3">
    <name type="scientific">Aquisphaera giovannonii</name>
    <dbReference type="NCBI Taxonomy" id="406548"/>
    <lineage>
        <taxon>Bacteria</taxon>
        <taxon>Pseudomonadati</taxon>
        <taxon>Planctomycetota</taxon>
        <taxon>Planctomycetia</taxon>
        <taxon>Isosphaerales</taxon>
        <taxon>Isosphaeraceae</taxon>
        <taxon>Aquisphaera</taxon>
    </lineage>
</organism>